<feature type="binding site" description="axial binding residue" evidence="10">
    <location>
        <position position="439"/>
    </location>
    <ligand>
        <name>heme</name>
        <dbReference type="ChEBI" id="CHEBI:30413"/>
    </ligand>
    <ligandPart>
        <name>Fe</name>
        <dbReference type="ChEBI" id="CHEBI:18248"/>
    </ligandPart>
</feature>
<keyword evidence="7 10" id="KW-0408">Iron</keyword>
<dbReference type="InterPro" id="IPR017972">
    <property type="entry name" value="Cyt_P450_CS"/>
</dbReference>
<evidence type="ECO:0000256" key="1">
    <source>
        <dbReference type="ARBA" id="ARBA00001971"/>
    </source>
</evidence>
<evidence type="ECO:0000256" key="6">
    <source>
        <dbReference type="ARBA" id="ARBA00023002"/>
    </source>
</evidence>
<keyword evidence="8 11" id="KW-0503">Monooxygenase</keyword>
<keyword evidence="9 12" id="KW-0472">Membrane</keyword>
<sequence>MIIIWQYWPALISAAFCCYFLHELLWIKKRRRLPPGPKGLPILGNLHQLGKNPHQDLCKLAKKHGPIMHMKFGTVPAIVVSSPEAAEKFLKTYDQVFASRPHHEGSWHLGYEQRNLTFSPYGPYWRKIRQLCNSHLLSNKIISSFESMRRAEVGLLVESLKRVASDGAAVDFSTDIRSLGANMSCLMIFGKKYLDKDFKDKRFGNVVRESLEISALINLGDYFPLVRVLDLQGFTRRFKKIAKVYDDLLEKIIDDHVNSQDQNETKDFVDILMDIMESGKSEFDFDRRHVKAILLDMLIASMDSTMATVEWTLSELIRHPQTMKKLQKEIEDKVGNARILEESDLEGLVYLDMVVKESMRLHPVATLGLPHESLEDCIVDGFHLEKRTRLIINIWAIGRDPCVWTDPESFIPERFLGSSVDLQGHDFKLIPFGFGRRSCPGLQLALTVMRFVLAQLVHCFDWKLADNVEPSHLDMSETFGIVTSRAKSLKVVPIYRLQK</sequence>
<evidence type="ECO:0000256" key="11">
    <source>
        <dbReference type="RuleBase" id="RU000461"/>
    </source>
</evidence>
<keyword evidence="6 11" id="KW-0560">Oxidoreductase</keyword>
<dbReference type="Pfam" id="PF00067">
    <property type="entry name" value="p450"/>
    <property type="match status" value="1"/>
</dbReference>
<dbReference type="CDD" id="cd11072">
    <property type="entry name" value="CYP71-like"/>
    <property type="match status" value="1"/>
</dbReference>
<dbReference type="EMBL" id="OX459123">
    <property type="protein sequence ID" value="CAI9109293.1"/>
    <property type="molecule type" value="Genomic_DNA"/>
</dbReference>
<dbReference type="InterPro" id="IPR001128">
    <property type="entry name" value="Cyt_P450"/>
</dbReference>
<dbReference type="InterPro" id="IPR002401">
    <property type="entry name" value="Cyt_P450_E_grp-I"/>
</dbReference>
<evidence type="ECO:0000256" key="3">
    <source>
        <dbReference type="ARBA" id="ARBA00010617"/>
    </source>
</evidence>
<protein>
    <submittedName>
        <fullName evidence="13">OLC1v1009095C1</fullName>
    </submittedName>
</protein>
<dbReference type="SUPFAM" id="SSF48264">
    <property type="entry name" value="Cytochrome P450"/>
    <property type="match status" value="1"/>
</dbReference>
<dbReference type="AlphaFoldDB" id="A0AAV1DRA9"/>
<dbReference type="PRINTS" id="PR00385">
    <property type="entry name" value="P450"/>
</dbReference>
<keyword evidence="14" id="KW-1185">Reference proteome</keyword>
<evidence type="ECO:0000313" key="14">
    <source>
        <dbReference type="Proteomes" id="UP001161247"/>
    </source>
</evidence>
<comment type="subcellular location">
    <subcellularLocation>
        <location evidence="2">Membrane</location>
    </subcellularLocation>
</comment>
<dbReference type="GO" id="GO:0020037">
    <property type="term" value="F:heme binding"/>
    <property type="evidence" value="ECO:0007669"/>
    <property type="project" value="InterPro"/>
</dbReference>
<dbReference type="GO" id="GO:0016020">
    <property type="term" value="C:membrane"/>
    <property type="evidence" value="ECO:0007669"/>
    <property type="project" value="UniProtKB-SubCell"/>
</dbReference>
<dbReference type="PROSITE" id="PS00086">
    <property type="entry name" value="CYTOCHROME_P450"/>
    <property type="match status" value="1"/>
</dbReference>
<dbReference type="GO" id="GO:0016705">
    <property type="term" value="F:oxidoreductase activity, acting on paired donors, with incorporation or reduction of molecular oxygen"/>
    <property type="evidence" value="ECO:0007669"/>
    <property type="project" value="InterPro"/>
</dbReference>
<dbReference type="GO" id="GO:0005506">
    <property type="term" value="F:iron ion binding"/>
    <property type="evidence" value="ECO:0007669"/>
    <property type="project" value="InterPro"/>
</dbReference>
<dbReference type="Proteomes" id="UP001161247">
    <property type="component" value="Chromosome 6"/>
</dbReference>
<evidence type="ECO:0000256" key="12">
    <source>
        <dbReference type="SAM" id="Phobius"/>
    </source>
</evidence>
<evidence type="ECO:0000313" key="13">
    <source>
        <dbReference type="EMBL" id="CAI9109293.1"/>
    </source>
</evidence>
<evidence type="ECO:0000256" key="9">
    <source>
        <dbReference type="ARBA" id="ARBA00023136"/>
    </source>
</evidence>
<evidence type="ECO:0000256" key="4">
    <source>
        <dbReference type="ARBA" id="ARBA00022617"/>
    </source>
</evidence>
<dbReference type="PANTHER" id="PTHR47943:SF2">
    <property type="entry name" value="CYTOCHROME P450"/>
    <property type="match status" value="1"/>
</dbReference>
<dbReference type="InterPro" id="IPR036396">
    <property type="entry name" value="Cyt_P450_sf"/>
</dbReference>
<feature type="transmembrane region" description="Helical" evidence="12">
    <location>
        <begin position="6"/>
        <end position="27"/>
    </location>
</feature>
<dbReference type="PANTHER" id="PTHR47943">
    <property type="entry name" value="CYTOCHROME P450 93A3-LIKE"/>
    <property type="match status" value="1"/>
</dbReference>
<keyword evidence="4 10" id="KW-0349">Heme</keyword>
<evidence type="ECO:0000256" key="5">
    <source>
        <dbReference type="ARBA" id="ARBA00022723"/>
    </source>
</evidence>
<reference evidence="13" key="1">
    <citation type="submission" date="2023-03" db="EMBL/GenBank/DDBJ databases">
        <authorList>
            <person name="Julca I."/>
        </authorList>
    </citation>
    <scope>NUCLEOTIDE SEQUENCE</scope>
</reference>
<keyword evidence="12" id="KW-0812">Transmembrane</keyword>
<evidence type="ECO:0000256" key="7">
    <source>
        <dbReference type="ARBA" id="ARBA00023004"/>
    </source>
</evidence>
<comment type="similarity">
    <text evidence="3 11">Belongs to the cytochrome P450 family.</text>
</comment>
<evidence type="ECO:0000256" key="10">
    <source>
        <dbReference type="PIRSR" id="PIRSR602401-1"/>
    </source>
</evidence>
<keyword evidence="5 10" id="KW-0479">Metal-binding</keyword>
<accession>A0AAV1DRA9</accession>
<organism evidence="13 14">
    <name type="scientific">Oldenlandia corymbosa var. corymbosa</name>
    <dbReference type="NCBI Taxonomy" id="529605"/>
    <lineage>
        <taxon>Eukaryota</taxon>
        <taxon>Viridiplantae</taxon>
        <taxon>Streptophyta</taxon>
        <taxon>Embryophyta</taxon>
        <taxon>Tracheophyta</taxon>
        <taxon>Spermatophyta</taxon>
        <taxon>Magnoliopsida</taxon>
        <taxon>eudicotyledons</taxon>
        <taxon>Gunneridae</taxon>
        <taxon>Pentapetalae</taxon>
        <taxon>asterids</taxon>
        <taxon>lamiids</taxon>
        <taxon>Gentianales</taxon>
        <taxon>Rubiaceae</taxon>
        <taxon>Rubioideae</taxon>
        <taxon>Spermacoceae</taxon>
        <taxon>Hedyotis-Oldenlandia complex</taxon>
        <taxon>Oldenlandia</taxon>
    </lineage>
</organism>
<proteinExistence type="inferred from homology"/>
<dbReference type="FunFam" id="1.10.630.10:FF:000011">
    <property type="entry name" value="Cytochrome P450 83B1"/>
    <property type="match status" value="1"/>
</dbReference>
<dbReference type="GO" id="GO:0004497">
    <property type="term" value="F:monooxygenase activity"/>
    <property type="evidence" value="ECO:0007669"/>
    <property type="project" value="UniProtKB-KW"/>
</dbReference>
<name>A0AAV1DRA9_OLDCO</name>
<evidence type="ECO:0000256" key="2">
    <source>
        <dbReference type="ARBA" id="ARBA00004370"/>
    </source>
</evidence>
<gene>
    <name evidence="13" type="ORF">OLC1_LOCUS17223</name>
</gene>
<dbReference type="PRINTS" id="PR00463">
    <property type="entry name" value="EP450I"/>
</dbReference>
<keyword evidence="12" id="KW-1133">Transmembrane helix</keyword>
<comment type="cofactor">
    <cofactor evidence="1 10">
        <name>heme</name>
        <dbReference type="ChEBI" id="CHEBI:30413"/>
    </cofactor>
</comment>
<evidence type="ECO:0000256" key="8">
    <source>
        <dbReference type="ARBA" id="ARBA00023033"/>
    </source>
</evidence>
<dbReference type="Gene3D" id="1.10.630.10">
    <property type="entry name" value="Cytochrome P450"/>
    <property type="match status" value="1"/>
</dbReference>